<feature type="coiled-coil region" evidence="1">
    <location>
        <begin position="88"/>
        <end position="115"/>
    </location>
</feature>
<dbReference type="OrthoDB" id="5981048at2759"/>
<dbReference type="EMBL" id="GBXI01003617">
    <property type="protein sequence ID" value="JAD10675.1"/>
    <property type="molecule type" value="Transcribed_RNA"/>
</dbReference>
<evidence type="ECO:0000313" key="2">
    <source>
        <dbReference type="EMBL" id="JAD10675.1"/>
    </source>
</evidence>
<reference evidence="2" key="2">
    <citation type="journal article" date="2015" name="Gigascience">
        <title>Reconstructing a comprehensive transcriptome assembly of a white-pupal translocated strain of the pest fruit fly Bactrocera cucurbitae.</title>
        <authorList>
            <person name="Sim S.B."/>
            <person name="Calla B."/>
            <person name="Hall B."/>
            <person name="DeRego T."/>
            <person name="Geib S.M."/>
        </authorList>
    </citation>
    <scope>NUCLEOTIDE SEQUENCE</scope>
</reference>
<evidence type="ECO:0000256" key="1">
    <source>
        <dbReference type="SAM" id="Coils"/>
    </source>
</evidence>
<gene>
    <name evidence="2" type="primary">uvrA_0</name>
    <name evidence="2" type="ORF">g.7433</name>
</gene>
<accession>A0A0A1XID4</accession>
<name>A0A0A1XID4_ZEUCU</name>
<sequence>MTTTHIEVTLKEMLQMALGAPKIGKLNITILHCLFDILLKKLDCQHERVELEGQEAACLQSILRKSNIALLPFNSDKVELLSHKMEELTHLRTHQENVENQLNEHLEEIRACNNKDNSMYSTNDWFKYCGPCEWYCTNAETETDIYCNLLENYDFITKVKRLVEEPVIGPIMNMRKRIEELHVQLLDYQRLLAEKCKRLSYIDTIALDIDKFSHLIVLEKNSFQTAMEELQSMMDGKMYKLVLPTLKKYIQTEMEKINEVCNMLKKKERCGSNMKFSGTTTTCLSCTGKLTCTSRPILIAPQRSAEITDVKKRKIANACSRTGPCLEKQKEKELLERLKIINERTEEAKINREISKSCYKQSDHFEVFQGTNGVYYRKA</sequence>
<proteinExistence type="predicted"/>
<dbReference type="GeneID" id="105211610"/>
<reference evidence="2" key="1">
    <citation type="submission" date="2014-11" db="EMBL/GenBank/DDBJ databases">
        <authorList>
            <person name="Geib S."/>
        </authorList>
    </citation>
    <scope>NUCLEOTIDE SEQUENCE</scope>
</reference>
<keyword evidence="1" id="KW-0175">Coiled coil</keyword>
<organism evidence="2">
    <name type="scientific">Zeugodacus cucurbitae</name>
    <name type="common">Melon fruit fly</name>
    <name type="synonym">Bactrocera cucurbitae</name>
    <dbReference type="NCBI Taxonomy" id="28588"/>
    <lineage>
        <taxon>Eukaryota</taxon>
        <taxon>Metazoa</taxon>
        <taxon>Ecdysozoa</taxon>
        <taxon>Arthropoda</taxon>
        <taxon>Hexapoda</taxon>
        <taxon>Insecta</taxon>
        <taxon>Pterygota</taxon>
        <taxon>Neoptera</taxon>
        <taxon>Endopterygota</taxon>
        <taxon>Diptera</taxon>
        <taxon>Brachycera</taxon>
        <taxon>Muscomorpha</taxon>
        <taxon>Tephritoidea</taxon>
        <taxon>Tephritidae</taxon>
        <taxon>Zeugodacus</taxon>
        <taxon>Zeugodacus</taxon>
    </lineage>
</organism>
<dbReference type="AlphaFoldDB" id="A0A0A1XID4"/>
<protein>
    <submittedName>
        <fullName evidence="2">UvrABC system protein A</fullName>
    </submittedName>
</protein>